<feature type="binding site" evidence="5">
    <location>
        <position position="159"/>
    </location>
    <ligand>
        <name>dimethylallyl diphosphate</name>
        <dbReference type="ChEBI" id="CHEBI:57623"/>
    </ligand>
</feature>
<feature type="binding site" evidence="5">
    <location>
        <position position="340"/>
    </location>
    <ligand>
        <name>dimethylallyl diphosphate</name>
        <dbReference type="ChEBI" id="CHEBI:57623"/>
    </ligand>
</feature>
<keyword evidence="3 5" id="KW-0408">Iron</keyword>
<evidence type="ECO:0000256" key="3">
    <source>
        <dbReference type="ARBA" id="ARBA00023004"/>
    </source>
</evidence>
<comment type="function">
    <text evidence="5">Catalyzes the conversion of 1-hydroxy-2-methyl-2-(E)-butenyl 4-diphosphate (HMBPP) into a mixture of isopentenyl diphosphate (IPP) and dimethylallyl diphosphate (DMAPP). Acts in the terminal step of the DOXP/MEP pathway for isoprenoid precursor biosynthesis.</text>
</comment>
<dbReference type="RefSeq" id="WP_381837372.1">
    <property type="nucleotide sequence ID" value="NZ_JBHTCF010000018.1"/>
</dbReference>
<reference evidence="7" key="1">
    <citation type="journal article" date="2019" name="Int. J. Syst. Evol. Microbiol.">
        <title>The Global Catalogue of Microorganisms (GCM) 10K type strain sequencing project: providing services to taxonomists for standard genome sequencing and annotation.</title>
        <authorList>
            <consortium name="The Broad Institute Genomics Platform"/>
            <consortium name="The Broad Institute Genome Sequencing Center for Infectious Disease"/>
            <person name="Wu L."/>
            <person name="Ma J."/>
        </authorList>
    </citation>
    <scope>NUCLEOTIDE SEQUENCE [LARGE SCALE GENOMIC DNA]</scope>
    <source>
        <strain evidence="7">SYNS20</strain>
    </source>
</reference>
<dbReference type="Proteomes" id="UP001596523">
    <property type="component" value="Unassembled WGS sequence"/>
</dbReference>
<feature type="binding site" evidence="5">
    <location>
        <position position="342"/>
    </location>
    <ligand>
        <name>(2E)-4-hydroxy-3-methylbut-2-enyl diphosphate</name>
        <dbReference type="ChEBI" id="CHEBI:128753"/>
    </ligand>
</feature>
<proteinExistence type="inferred from homology"/>
<feature type="binding site" evidence="5">
    <location>
        <position position="340"/>
    </location>
    <ligand>
        <name>(2E)-4-hydroxy-3-methylbut-2-enyl diphosphate</name>
        <dbReference type="ChEBI" id="CHEBI:128753"/>
    </ligand>
</feature>
<feature type="active site" description="Proton donor" evidence="5">
    <location>
        <position position="244"/>
    </location>
</feature>
<dbReference type="EC" id="1.17.7.4" evidence="5"/>
<name>A0ABW2JSK9_9ACTN</name>
<dbReference type="CDD" id="cd13944">
    <property type="entry name" value="lytB_ispH"/>
    <property type="match status" value="1"/>
</dbReference>
<organism evidence="6 7">
    <name type="scientific">Streptomyces monticola</name>
    <dbReference type="NCBI Taxonomy" id="2666263"/>
    <lineage>
        <taxon>Bacteria</taxon>
        <taxon>Bacillati</taxon>
        <taxon>Actinomycetota</taxon>
        <taxon>Actinomycetes</taxon>
        <taxon>Kitasatosporales</taxon>
        <taxon>Streptomycetaceae</taxon>
        <taxon>Streptomyces</taxon>
    </lineage>
</organism>
<accession>A0ABW2JSK9</accession>
<feature type="binding site" evidence="5">
    <location>
        <position position="242"/>
    </location>
    <ligand>
        <name>isopentenyl diphosphate</name>
        <dbReference type="ChEBI" id="CHEBI:128769"/>
    </ligand>
</feature>
<feature type="binding site" evidence="5">
    <location>
        <position position="159"/>
    </location>
    <ligand>
        <name>isopentenyl diphosphate</name>
        <dbReference type="ChEBI" id="CHEBI:128769"/>
    </ligand>
</feature>
<dbReference type="NCBIfam" id="NF002190">
    <property type="entry name" value="PRK01045.1-4"/>
    <property type="match status" value="1"/>
</dbReference>
<feature type="binding site" evidence="5">
    <location>
        <position position="341"/>
    </location>
    <ligand>
        <name>dimethylallyl diphosphate</name>
        <dbReference type="ChEBI" id="CHEBI:57623"/>
    </ligand>
</feature>
<feature type="binding site" evidence="5">
    <location>
        <position position="341"/>
    </location>
    <ligand>
        <name>(2E)-4-hydroxy-3-methylbut-2-enyl diphosphate</name>
        <dbReference type="ChEBI" id="CHEBI:128753"/>
    </ligand>
</feature>
<feature type="binding site" evidence="5">
    <location>
        <position position="242"/>
    </location>
    <ligand>
        <name>dimethylallyl diphosphate</name>
        <dbReference type="ChEBI" id="CHEBI:57623"/>
    </ligand>
</feature>
<dbReference type="HAMAP" id="MF_00191">
    <property type="entry name" value="IspH"/>
    <property type="match status" value="1"/>
</dbReference>
<sequence length="427" mass="45946">MEYPSRHVWAAMPPQPGLPLEQLWVASELHYPDGQILPCPAAPVIAGMYERAGRTVSTGPLHLVDQVRLNGFQAAVAVLGADGDRGVGLAVGTRTTGPWLSARATLDTWARTMRPRTVLLAQPRSFCAGVERAIDVVERLLDQRGPDEGPLYVRKQIVHNQYVVDELATRGAVFVEELNEVPDGARVVFSAHGVSPQVRAEAERKHLSVVDATCPLVTKVHSEARRYAQRGNTVVLIGHAGHEETEGTLGEAPEATVLIETADDVATLEVPDPTKVTYLTQTTLAVDETAETVAALKARFPYARGPGAEDICYATTNRQHALQTVAAQVDLVLVLGSDNSSNSLRMVELARRAGCEAHLIEDASHIRSFWLEHAQAIGLSAGASAPPALVEDTIAGLKGLGPLTVEEHTHTTEDVYFAPPATLRNHT</sequence>
<evidence type="ECO:0000313" key="6">
    <source>
        <dbReference type="EMBL" id="MFC7308929.1"/>
    </source>
</evidence>
<dbReference type="InterPro" id="IPR003451">
    <property type="entry name" value="LytB/IspH"/>
</dbReference>
<comment type="catalytic activity">
    <reaction evidence="5">
        <text>dimethylallyl diphosphate + 2 oxidized [2Fe-2S]-[ferredoxin] + H2O = (2E)-4-hydroxy-3-methylbut-2-enyl diphosphate + 2 reduced [2Fe-2S]-[ferredoxin] + 2 H(+)</text>
        <dbReference type="Rhea" id="RHEA:24825"/>
        <dbReference type="Rhea" id="RHEA-COMP:10000"/>
        <dbReference type="Rhea" id="RHEA-COMP:10001"/>
        <dbReference type="ChEBI" id="CHEBI:15377"/>
        <dbReference type="ChEBI" id="CHEBI:15378"/>
        <dbReference type="ChEBI" id="CHEBI:33737"/>
        <dbReference type="ChEBI" id="CHEBI:33738"/>
        <dbReference type="ChEBI" id="CHEBI:57623"/>
        <dbReference type="ChEBI" id="CHEBI:128753"/>
        <dbReference type="EC" id="1.17.7.4"/>
    </reaction>
</comment>
<comment type="cofactor">
    <cofactor evidence="5">
        <name>[4Fe-4S] cluster</name>
        <dbReference type="ChEBI" id="CHEBI:49883"/>
    </cofactor>
    <text evidence="5">Binds 1 [4Fe-4S] cluster per subunit.</text>
</comment>
<dbReference type="Gene3D" id="3.40.1010.20">
    <property type="entry name" value="4-hydroxy-3-methylbut-2-enyl diphosphate reductase, catalytic domain"/>
    <property type="match status" value="2"/>
</dbReference>
<feature type="binding site" evidence="5">
    <location>
        <position position="242"/>
    </location>
    <ligand>
        <name>(2E)-4-hydroxy-3-methylbut-2-enyl diphosphate</name>
        <dbReference type="ChEBI" id="CHEBI:128753"/>
    </ligand>
</feature>
<dbReference type="Gene3D" id="3.40.50.11270">
    <property type="match status" value="1"/>
</dbReference>
<dbReference type="GO" id="GO:0051745">
    <property type="term" value="F:4-hydroxy-3-methylbut-2-enyl diphosphate reductase activity"/>
    <property type="evidence" value="ECO:0007669"/>
    <property type="project" value="UniProtKB-EC"/>
</dbReference>
<feature type="binding site" evidence="5">
    <location>
        <position position="340"/>
    </location>
    <ligand>
        <name>isopentenyl diphosphate</name>
        <dbReference type="ChEBI" id="CHEBI:128769"/>
    </ligand>
</feature>
<feature type="binding site" evidence="5">
    <location>
        <position position="341"/>
    </location>
    <ligand>
        <name>isopentenyl diphosphate</name>
        <dbReference type="ChEBI" id="CHEBI:128769"/>
    </ligand>
</feature>
<feature type="binding site" evidence="5">
    <location>
        <position position="192"/>
    </location>
    <ligand>
        <name>dimethylallyl diphosphate</name>
        <dbReference type="ChEBI" id="CHEBI:57623"/>
    </ligand>
</feature>
<feature type="binding site" evidence="5">
    <location>
        <position position="342"/>
    </location>
    <ligand>
        <name>dimethylallyl diphosphate</name>
        <dbReference type="ChEBI" id="CHEBI:57623"/>
    </ligand>
</feature>
<evidence type="ECO:0000256" key="5">
    <source>
        <dbReference type="HAMAP-Rule" id="MF_00191"/>
    </source>
</evidence>
<comment type="pathway">
    <text evidence="5">Isoprenoid biosynthesis; dimethylallyl diphosphate biosynthesis; dimethylallyl diphosphate from (2E)-4-hydroxy-3-methylbutenyl diphosphate: step 1/1.</text>
</comment>
<evidence type="ECO:0000256" key="2">
    <source>
        <dbReference type="ARBA" id="ARBA00022723"/>
    </source>
</evidence>
<keyword evidence="2 5" id="KW-0479">Metal-binding</keyword>
<dbReference type="PANTHER" id="PTHR30426">
    <property type="entry name" value="4-HYDROXY-3-METHYLBUT-2-ENYL DIPHOSPHATE REDUCTASE"/>
    <property type="match status" value="1"/>
</dbReference>
<dbReference type="EMBL" id="JBHTCF010000018">
    <property type="protein sequence ID" value="MFC7308929.1"/>
    <property type="molecule type" value="Genomic_DNA"/>
</dbReference>
<dbReference type="NCBIfam" id="TIGR00216">
    <property type="entry name" value="ispH_lytB"/>
    <property type="match status" value="1"/>
</dbReference>
<dbReference type="Pfam" id="PF02401">
    <property type="entry name" value="LYTB"/>
    <property type="match status" value="1"/>
</dbReference>
<feature type="binding site" evidence="5">
    <location>
        <position position="192"/>
    </location>
    <ligand>
        <name>isopentenyl diphosphate</name>
        <dbReference type="ChEBI" id="CHEBI:128769"/>
    </ligand>
</feature>
<evidence type="ECO:0000256" key="1">
    <source>
        <dbReference type="ARBA" id="ARBA00022485"/>
    </source>
</evidence>
<keyword evidence="1 5" id="KW-0004">4Fe-4S</keyword>
<feature type="binding site" evidence="5">
    <location>
        <position position="282"/>
    </location>
    <ligand>
        <name>(2E)-4-hydroxy-3-methylbut-2-enyl diphosphate</name>
        <dbReference type="ChEBI" id="CHEBI:128753"/>
    </ligand>
</feature>
<feature type="binding site" evidence="5">
    <location>
        <position position="384"/>
    </location>
    <ligand>
        <name>isopentenyl diphosphate</name>
        <dbReference type="ChEBI" id="CHEBI:128769"/>
    </ligand>
</feature>
<keyword evidence="5 6" id="KW-0560">Oxidoreductase</keyword>
<comment type="pathway">
    <text evidence="5">Isoprenoid biosynthesis; isopentenyl diphosphate biosynthesis via DXP pathway; isopentenyl diphosphate from 1-deoxy-D-xylulose 5-phosphate: step 6/6.</text>
</comment>
<keyword evidence="4 5" id="KW-0411">Iron-sulfur</keyword>
<feature type="binding site" evidence="5">
    <location>
        <position position="214"/>
    </location>
    <ligand>
        <name>[4Fe-4S] cluster</name>
        <dbReference type="ChEBI" id="CHEBI:49883"/>
    </ligand>
</feature>
<gene>
    <name evidence="5 6" type="primary">ispH</name>
    <name evidence="6" type="ORF">ACFQVC_32560</name>
</gene>
<feature type="binding site" evidence="5">
    <location>
        <position position="384"/>
    </location>
    <ligand>
        <name>dimethylallyl diphosphate</name>
        <dbReference type="ChEBI" id="CHEBI:57623"/>
    </ligand>
</feature>
<comment type="catalytic activity">
    <reaction evidence="5">
        <text>isopentenyl diphosphate + 2 oxidized [2Fe-2S]-[ferredoxin] + H2O = (2E)-4-hydroxy-3-methylbut-2-enyl diphosphate + 2 reduced [2Fe-2S]-[ferredoxin] + 2 H(+)</text>
        <dbReference type="Rhea" id="RHEA:24488"/>
        <dbReference type="Rhea" id="RHEA-COMP:10000"/>
        <dbReference type="Rhea" id="RHEA-COMP:10001"/>
        <dbReference type="ChEBI" id="CHEBI:15377"/>
        <dbReference type="ChEBI" id="CHEBI:15378"/>
        <dbReference type="ChEBI" id="CHEBI:33737"/>
        <dbReference type="ChEBI" id="CHEBI:33738"/>
        <dbReference type="ChEBI" id="CHEBI:128753"/>
        <dbReference type="ChEBI" id="CHEBI:128769"/>
        <dbReference type="EC" id="1.17.7.4"/>
    </reaction>
</comment>
<evidence type="ECO:0000313" key="7">
    <source>
        <dbReference type="Proteomes" id="UP001596523"/>
    </source>
</evidence>
<protein>
    <recommendedName>
        <fullName evidence="5">4-hydroxy-3-methylbut-2-enyl diphosphate reductase</fullName>
        <shortName evidence="5">HMBPP reductase</shortName>
        <ecNumber evidence="5">1.17.7.4</ecNumber>
    </recommendedName>
</protein>
<feature type="binding site" evidence="5">
    <location>
        <position position="342"/>
    </location>
    <ligand>
        <name>isopentenyl diphosphate</name>
        <dbReference type="ChEBI" id="CHEBI:128769"/>
    </ligand>
</feature>
<feature type="binding site" evidence="5">
    <location>
        <position position="192"/>
    </location>
    <ligand>
        <name>(2E)-4-hydroxy-3-methylbut-2-enyl diphosphate</name>
        <dbReference type="ChEBI" id="CHEBI:128753"/>
    </ligand>
</feature>
<keyword evidence="5" id="KW-0414">Isoprene biosynthesis</keyword>
<feature type="binding site" evidence="5">
    <location>
        <position position="312"/>
    </location>
    <ligand>
        <name>[4Fe-4S] cluster</name>
        <dbReference type="ChEBI" id="CHEBI:49883"/>
    </ligand>
</feature>
<feature type="binding site" evidence="5">
    <location>
        <position position="384"/>
    </location>
    <ligand>
        <name>(2E)-4-hydroxy-3-methylbut-2-enyl diphosphate</name>
        <dbReference type="ChEBI" id="CHEBI:128753"/>
    </ligand>
</feature>
<dbReference type="PANTHER" id="PTHR30426:SF0">
    <property type="entry name" value="4-HYDROXY-3-METHYLBUT-2-ENYL DIPHOSPHATE REDUCTASE"/>
    <property type="match status" value="1"/>
</dbReference>
<feature type="binding site" evidence="5">
    <location>
        <position position="127"/>
    </location>
    <ligand>
        <name>[4Fe-4S] cluster</name>
        <dbReference type="ChEBI" id="CHEBI:49883"/>
    </ligand>
</feature>
<keyword evidence="7" id="KW-1185">Reference proteome</keyword>
<feature type="binding site" evidence="5">
    <location>
        <position position="159"/>
    </location>
    <ligand>
        <name>(2E)-4-hydroxy-3-methylbut-2-enyl diphosphate</name>
        <dbReference type="ChEBI" id="CHEBI:128753"/>
    </ligand>
</feature>
<evidence type="ECO:0000256" key="4">
    <source>
        <dbReference type="ARBA" id="ARBA00023014"/>
    </source>
</evidence>
<comment type="similarity">
    <text evidence="5">Belongs to the IspH family.</text>
</comment>
<comment type="caution">
    <text evidence="6">The sequence shown here is derived from an EMBL/GenBank/DDBJ whole genome shotgun (WGS) entry which is preliminary data.</text>
</comment>